<accession>A0AAD7CGP8</accession>
<dbReference type="EMBL" id="JARKIF010000002">
    <property type="protein sequence ID" value="KAJ7647948.1"/>
    <property type="molecule type" value="Genomic_DNA"/>
</dbReference>
<name>A0AAD7CGP8_9AGAR</name>
<evidence type="ECO:0000313" key="1">
    <source>
        <dbReference type="EMBL" id="KAJ7647948.1"/>
    </source>
</evidence>
<protein>
    <recommendedName>
        <fullName evidence="3">F-box domain-containing protein</fullName>
    </recommendedName>
</protein>
<comment type="caution">
    <text evidence="1">The sequence shown here is derived from an EMBL/GenBank/DDBJ whole genome shotgun (WGS) entry which is preliminary data.</text>
</comment>
<dbReference type="SUPFAM" id="SSF52047">
    <property type="entry name" value="RNI-like"/>
    <property type="match status" value="1"/>
</dbReference>
<reference evidence="1" key="1">
    <citation type="submission" date="2023-03" db="EMBL/GenBank/DDBJ databases">
        <title>Massive genome expansion in bonnet fungi (Mycena s.s.) driven by repeated elements and novel gene families across ecological guilds.</title>
        <authorList>
            <consortium name="Lawrence Berkeley National Laboratory"/>
            <person name="Harder C.B."/>
            <person name="Miyauchi S."/>
            <person name="Viragh M."/>
            <person name="Kuo A."/>
            <person name="Thoen E."/>
            <person name="Andreopoulos B."/>
            <person name="Lu D."/>
            <person name="Skrede I."/>
            <person name="Drula E."/>
            <person name="Henrissat B."/>
            <person name="Morin E."/>
            <person name="Kohler A."/>
            <person name="Barry K."/>
            <person name="LaButti K."/>
            <person name="Morin E."/>
            <person name="Salamov A."/>
            <person name="Lipzen A."/>
            <person name="Mereny Z."/>
            <person name="Hegedus B."/>
            <person name="Baldrian P."/>
            <person name="Stursova M."/>
            <person name="Weitz H."/>
            <person name="Taylor A."/>
            <person name="Grigoriev I.V."/>
            <person name="Nagy L.G."/>
            <person name="Martin F."/>
            <person name="Kauserud H."/>
        </authorList>
    </citation>
    <scope>NUCLEOTIDE SEQUENCE</scope>
    <source>
        <strain evidence="1">9284</strain>
    </source>
</reference>
<dbReference type="Gene3D" id="3.80.10.10">
    <property type="entry name" value="Ribonuclease Inhibitor"/>
    <property type="match status" value="1"/>
</dbReference>
<dbReference type="Proteomes" id="UP001221142">
    <property type="component" value="Unassembled WGS sequence"/>
</dbReference>
<dbReference type="InterPro" id="IPR032675">
    <property type="entry name" value="LRR_dom_sf"/>
</dbReference>
<dbReference type="AlphaFoldDB" id="A0AAD7CGP8"/>
<sequence>MHPVLTTAELVELVCEKLNEPDPRPRFVGTSASEGTLASLAVTCRAFREPALDALWKMQRGIQNVIKCLPSHLWELREDALNMDADQEFEWTGENPHRRPLHIIGTIQPGDWAVPLSYSRRIKTLFLCSPLPAEMHVLDTTLFEAIASTLPSPLFCPNLRSLHWGMDDEEDLLPYLNLFLGPRIEFVNFNIGTPTFNDIPIPSGLALQSLKRLHAPCNFKLAGSAAEDAVLLCRPACELIKQLDQIEVLSLPNVNREALERLSRFPSLKALNLAYARPEVLGPASDGGTHPSPGFPALRSVRLEAALPDFILEFLQLQSSDCGIADLYVEFAGGIPQGRNVSVVSDAINARLSSTSLKRLSLSMTVHGRPRPSIHDLGGDINDLIPLFSFHALVKVHLSLPVVAHMDDAMIADVARSWPKLTELELADPDHNICLRPIPRQPPRMTLKALVAFAAHCRDLESLTLYIDAAADIPLASDGEFPKAQLALRTLDVGMSPIGKEFESVAKFLGRLFPRLEKIEPDVRVKIGWDKSVAGRTTEARWKSIQRLLQEGSE</sequence>
<organism evidence="1 2">
    <name type="scientific">Roridomyces roridus</name>
    <dbReference type="NCBI Taxonomy" id="1738132"/>
    <lineage>
        <taxon>Eukaryota</taxon>
        <taxon>Fungi</taxon>
        <taxon>Dikarya</taxon>
        <taxon>Basidiomycota</taxon>
        <taxon>Agaricomycotina</taxon>
        <taxon>Agaricomycetes</taxon>
        <taxon>Agaricomycetidae</taxon>
        <taxon>Agaricales</taxon>
        <taxon>Marasmiineae</taxon>
        <taxon>Mycenaceae</taxon>
        <taxon>Roridomyces</taxon>
    </lineage>
</organism>
<gene>
    <name evidence="1" type="ORF">FB45DRAFT_782921</name>
</gene>
<evidence type="ECO:0000313" key="2">
    <source>
        <dbReference type="Proteomes" id="UP001221142"/>
    </source>
</evidence>
<proteinExistence type="predicted"/>
<evidence type="ECO:0008006" key="3">
    <source>
        <dbReference type="Google" id="ProtNLM"/>
    </source>
</evidence>
<keyword evidence="2" id="KW-1185">Reference proteome</keyword>